<dbReference type="GO" id="GO:0009030">
    <property type="term" value="F:thiamine-phosphate kinase activity"/>
    <property type="evidence" value="ECO:0007669"/>
    <property type="project" value="UniProtKB-UniRule"/>
</dbReference>
<dbReference type="Gene3D" id="3.30.1330.10">
    <property type="entry name" value="PurM-like, N-terminal domain"/>
    <property type="match status" value="1"/>
</dbReference>
<dbReference type="AlphaFoldDB" id="A0A444B0H9"/>
<feature type="domain" description="PurM-like N-terminal" evidence="2">
    <location>
        <begin position="36"/>
        <end position="148"/>
    </location>
</feature>
<dbReference type="PIRSF" id="PIRSF005303">
    <property type="entry name" value="Thiam_monoph_kin"/>
    <property type="match status" value="1"/>
</dbReference>
<dbReference type="InterPro" id="IPR006283">
    <property type="entry name" value="ThiL-like"/>
</dbReference>
<comment type="function">
    <text evidence="1">Catalyzes the ATP-dependent phosphorylation of thiamine-monophosphate (TMP) to form thiamine-pyrophosphate (TPP), the active form of vitamin B1.</text>
</comment>
<dbReference type="RefSeq" id="WP_128277436.1">
    <property type="nucleotide sequence ID" value="NZ_PIPF01000013.1"/>
</dbReference>
<keyword evidence="1" id="KW-0547">Nucleotide-binding</keyword>
<keyword evidence="1" id="KW-0479">Metal-binding</keyword>
<feature type="binding site" evidence="1">
    <location>
        <position position="329"/>
    </location>
    <ligand>
        <name>substrate</name>
    </ligand>
</feature>
<feature type="binding site" evidence="1">
    <location>
        <position position="61"/>
    </location>
    <ligand>
        <name>substrate</name>
    </ligand>
</feature>
<feature type="binding site" evidence="1">
    <location>
        <position position="83"/>
    </location>
    <ligand>
        <name>Mg(2+)</name>
        <dbReference type="ChEBI" id="CHEBI:18420"/>
        <label>2</label>
    </ligand>
</feature>
<protein>
    <recommendedName>
        <fullName evidence="1">Thiamine-monophosphate kinase</fullName>
        <shortName evidence="1">TMP kinase</shortName>
        <shortName evidence="1">Thiamine-phosphate kinase</shortName>
        <ecNumber evidence="1">2.7.4.16</ecNumber>
    </recommendedName>
</protein>
<dbReference type="PANTHER" id="PTHR30270:SF0">
    <property type="entry name" value="THIAMINE-MONOPHOSPHATE KINASE"/>
    <property type="match status" value="1"/>
</dbReference>
<dbReference type="SUPFAM" id="SSF55326">
    <property type="entry name" value="PurM N-terminal domain-like"/>
    <property type="match status" value="1"/>
</dbReference>
<feature type="binding site" evidence="1">
    <location>
        <position position="131"/>
    </location>
    <ligand>
        <name>Mg(2+)</name>
        <dbReference type="ChEBI" id="CHEBI:18420"/>
        <label>1</label>
    </ligand>
</feature>
<dbReference type="InterPro" id="IPR036921">
    <property type="entry name" value="PurM-like_N_sf"/>
</dbReference>
<evidence type="ECO:0000259" key="2">
    <source>
        <dbReference type="Pfam" id="PF00586"/>
    </source>
</evidence>
<dbReference type="GO" id="GO:0009229">
    <property type="term" value="P:thiamine diphosphate biosynthetic process"/>
    <property type="evidence" value="ECO:0007669"/>
    <property type="project" value="UniProtKB-UniRule"/>
</dbReference>
<dbReference type="NCBIfam" id="TIGR01379">
    <property type="entry name" value="thiL"/>
    <property type="match status" value="1"/>
</dbReference>
<feature type="binding site" evidence="1">
    <location>
        <position position="236"/>
    </location>
    <ligand>
        <name>ATP</name>
        <dbReference type="ChEBI" id="CHEBI:30616"/>
    </ligand>
</feature>
<feature type="binding site" evidence="1">
    <location>
        <position position="52"/>
    </location>
    <ligand>
        <name>Mg(2+)</name>
        <dbReference type="ChEBI" id="CHEBI:18420"/>
        <label>4</label>
    </ligand>
</feature>
<dbReference type="EMBL" id="PIPF01000013">
    <property type="protein sequence ID" value="RWU81853.1"/>
    <property type="molecule type" value="Genomic_DNA"/>
</dbReference>
<keyword evidence="1 3" id="KW-0418">Kinase</keyword>
<dbReference type="UniPathway" id="UPA00060">
    <property type="reaction ID" value="UER00142"/>
</dbReference>
<dbReference type="GO" id="GO:0000287">
    <property type="term" value="F:magnesium ion binding"/>
    <property type="evidence" value="ECO:0007669"/>
    <property type="project" value="UniProtKB-UniRule"/>
</dbReference>
<dbReference type="InterPro" id="IPR016188">
    <property type="entry name" value="PurM-like_N"/>
</dbReference>
<keyword evidence="1" id="KW-0067">ATP-binding</keyword>
<dbReference type="HAMAP" id="MF_02128">
    <property type="entry name" value="TMP_kinase"/>
    <property type="match status" value="1"/>
</dbReference>
<dbReference type="CDD" id="cd02194">
    <property type="entry name" value="ThiL"/>
    <property type="match status" value="1"/>
</dbReference>
<reference evidence="3 4" key="1">
    <citation type="journal article" date="2009" name="Int. J. Syst. Evol. Microbiol.">
        <title>Janibacter hoylei sp. nov., Bacillus isronensis sp. nov. and Bacillus aryabhattai sp. nov., isolated from cryotubes used for collecting air from the upper atmosphere.</title>
        <authorList>
            <person name="Shivaji S."/>
            <person name="Chaturvedi P."/>
            <person name="Begum Z."/>
            <person name="Pindi P.K."/>
            <person name="Manorama R."/>
            <person name="Padmanaban D.A."/>
            <person name="Shouche Y.S."/>
            <person name="Pawar S."/>
            <person name="Vaishampayan P."/>
            <person name="Dutt C.B."/>
            <person name="Datta G.N."/>
            <person name="Manchanda R.K."/>
            <person name="Rao U.R."/>
            <person name="Bhargava P.M."/>
            <person name="Narlikar J.V."/>
        </authorList>
    </citation>
    <scope>NUCLEOTIDE SEQUENCE [LARGE SCALE GENOMIC DNA]</scope>
    <source>
        <strain evidence="3 4">PVAS-1</strain>
    </source>
</reference>
<feature type="binding site" evidence="1">
    <location>
        <position position="53"/>
    </location>
    <ligand>
        <name>Mg(2+)</name>
        <dbReference type="ChEBI" id="CHEBI:18420"/>
        <label>1</label>
    </ligand>
</feature>
<dbReference type="Gene3D" id="3.90.650.10">
    <property type="entry name" value="PurM-like C-terminal domain"/>
    <property type="match status" value="1"/>
</dbReference>
<dbReference type="GO" id="GO:0005524">
    <property type="term" value="F:ATP binding"/>
    <property type="evidence" value="ECO:0007669"/>
    <property type="project" value="UniProtKB-UniRule"/>
</dbReference>
<feature type="binding site" evidence="1">
    <location>
        <position position="158"/>
    </location>
    <ligand>
        <name>ATP</name>
        <dbReference type="ChEBI" id="CHEBI:30616"/>
    </ligand>
</feature>
<gene>
    <name evidence="1 3" type="primary">thiL</name>
    <name evidence="3" type="ORF">CWN80_13790</name>
</gene>
<feature type="binding site" evidence="1">
    <location>
        <position position="83"/>
    </location>
    <ligand>
        <name>Mg(2+)</name>
        <dbReference type="ChEBI" id="CHEBI:18420"/>
        <label>4</label>
    </ligand>
</feature>
<evidence type="ECO:0000313" key="4">
    <source>
        <dbReference type="Proteomes" id="UP000288711"/>
    </source>
</evidence>
<feature type="binding site" evidence="1">
    <location>
        <begin position="130"/>
        <end position="131"/>
    </location>
    <ligand>
        <name>ATP</name>
        <dbReference type="ChEBI" id="CHEBI:30616"/>
    </ligand>
</feature>
<comment type="similarity">
    <text evidence="1">Belongs to the thiamine-monophosphate kinase family.</text>
</comment>
<evidence type="ECO:0000313" key="3">
    <source>
        <dbReference type="EMBL" id="RWU81853.1"/>
    </source>
</evidence>
<feature type="binding site" evidence="1">
    <location>
        <position position="83"/>
    </location>
    <ligand>
        <name>Mg(2+)</name>
        <dbReference type="ChEBI" id="CHEBI:18420"/>
        <label>3</label>
    </ligand>
</feature>
<comment type="pathway">
    <text evidence="1">Cofactor biosynthesis; thiamine diphosphate biosynthesis; thiamine diphosphate from thiamine phosphate: step 1/1.</text>
</comment>
<feature type="binding site" evidence="1">
    <location>
        <position position="54"/>
    </location>
    <ligand>
        <name>Mg(2+)</name>
        <dbReference type="ChEBI" id="CHEBI:18420"/>
        <label>1</label>
    </ligand>
</feature>
<dbReference type="Proteomes" id="UP000288711">
    <property type="component" value="Unassembled WGS sequence"/>
</dbReference>
<keyword evidence="1" id="KW-0784">Thiamine biosynthesis</keyword>
<dbReference type="SUPFAM" id="SSF56042">
    <property type="entry name" value="PurM C-terminal domain-like"/>
    <property type="match status" value="1"/>
</dbReference>
<dbReference type="Pfam" id="PF00586">
    <property type="entry name" value="AIRS"/>
    <property type="match status" value="1"/>
</dbReference>
<feature type="binding site" evidence="1">
    <location>
        <position position="287"/>
    </location>
    <ligand>
        <name>substrate</name>
    </ligand>
</feature>
<organism evidence="3 4">
    <name type="scientific">Janibacter hoylei PVAS-1</name>
    <dbReference type="NCBI Taxonomy" id="1210046"/>
    <lineage>
        <taxon>Bacteria</taxon>
        <taxon>Bacillati</taxon>
        <taxon>Actinomycetota</taxon>
        <taxon>Actinomycetes</taxon>
        <taxon>Micrococcales</taxon>
        <taxon>Intrasporangiaceae</taxon>
        <taxon>Janibacter</taxon>
    </lineage>
</organism>
<comment type="catalytic activity">
    <reaction evidence="1">
        <text>thiamine phosphate + ATP = thiamine diphosphate + ADP</text>
        <dbReference type="Rhea" id="RHEA:15913"/>
        <dbReference type="ChEBI" id="CHEBI:30616"/>
        <dbReference type="ChEBI" id="CHEBI:37575"/>
        <dbReference type="ChEBI" id="CHEBI:58937"/>
        <dbReference type="ChEBI" id="CHEBI:456216"/>
        <dbReference type="EC" id="2.7.4.16"/>
    </reaction>
</comment>
<comment type="caution">
    <text evidence="1">Lacks conserved residue(s) required for the propagation of feature annotation.</text>
</comment>
<feature type="binding site" evidence="1">
    <location>
        <position position="38"/>
    </location>
    <ligand>
        <name>Mg(2+)</name>
        <dbReference type="ChEBI" id="CHEBI:18420"/>
        <label>3</label>
    </ligand>
</feature>
<feature type="binding site" evidence="1">
    <location>
        <position position="54"/>
    </location>
    <ligand>
        <name>Mg(2+)</name>
        <dbReference type="ChEBI" id="CHEBI:18420"/>
        <label>2</label>
    </ligand>
</feature>
<keyword evidence="1" id="KW-0460">Magnesium</keyword>
<evidence type="ECO:0000256" key="1">
    <source>
        <dbReference type="HAMAP-Rule" id="MF_02128"/>
    </source>
</evidence>
<comment type="miscellaneous">
    <text evidence="1">Reaction mechanism of ThiL seems to utilize a direct, inline transfer of the gamma-phosphate of ATP to TMP rather than a phosphorylated enzyme intermediate.</text>
</comment>
<proteinExistence type="inferred from homology"/>
<dbReference type="PANTHER" id="PTHR30270">
    <property type="entry name" value="THIAMINE-MONOPHOSPHATE KINASE"/>
    <property type="match status" value="1"/>
</dbReference>
<accession>A0A444B0H9</accession>
<keyword evidence="1" id="KW-0808">Transferase</keyword>
<feature type="binding site" evidence="1">
    <location>
        <position position="38"/>
    </location>
    <ligand>
        <name>Mg(2+)</name>
        <dbReference type="ChEBI" id="CHEBI:18420"/>
        <label>4</label>
    </ligand>
</feature>
<feature type="binding site" evidence="1">
    <location>
        <position position="234"/>
    </location>
    <ligand>
        <name>Mg(2+)</name>
        <dbReference type="ChEBI" id="CHEBI:18420"/>
        <label>3</label>
    </ligand>
</feature>
<keyword evidence="4" id="KW-1185">Reference proteome</keyword>
<dbReference type="EC" id="2.7.4.16" evidence="1"/>
<dbReference type="GO" id="GO:0009228">
    <property type="term" value="P:thiamine biosynthetic process"/>
    <property type="evidence" value="ECO:0007669"/>
    <property type="project" value="UniProtKB-KW"/>
</dbReference>
<name>A0A444B0H9_9MICO</name>
<feature type="binding site" evidence="1">
    <location>
        <position position="237"/>
    </location>
    <ligand>
        <name>Mg(2+)</name>
        <dbReference type="ChEBI" id="CHEBI:18420"/>
        <label>5</label>
    </ligand>
</feature>
<sequence>MPRTRLRDLTEGELLEQLFPRFGGITGPAAVPLGPGDDAAVLAAPSGSVVLTTDSMVRGRDWRDDWSSAREVGLKVVAQNIADIAAMGAVPTGLLVALAADPETEVAWALELAEGIAQAAGEAGAPVLGGDLSSAASGTVVVAITATGDLEGRPPVCRDGARPGDVVAVRGGLGRSGGGLQLLLAGRGRTHLDGEPGGSEQAAHDLCLVHRTAGSPPWREGPAAARAGATSMIDVSDGLVRDLGRVARASGVRVELDGQALRVQADGPLTRALGADEALVQVLSGGEEHSLVATFAPADVPAGWQVLGSCAAGEPAVLVDGTAPEVIGWDHFRG</sequence>
<comment type="caution">
    <text evidence="3">The sequence shown here is derived from an EMBL/GenBank/DDBJ whole genome shotgun (WGS) entry which is preliminary data.</text>
</comment>
<dbReference type="InterPro" id="IPR036676">
    <property type="entry name" value="PurM-like_C_sf"/>
</dbReference>